<gene>
    <name evidence="1" type="ORF">D8S85_14330</name>
</gene>
<dbReference type="EMBL" id="CP032819">
    <property type="protein sequence ID" value="AZS30606.1"/>
    <property type="molecule type" value="Genomic_DNA"/>
</dbReference>
<dbReference type="Proteomes" id="UP000270673">
    <property type="component" value="Chromosome"/>
</dbReference>
<keyword evidence="2" id="KW-1185">Reference proteome</keyword>
<proteinExistence type="predicted"/>
<sequence length="227" mass="26842">MEGFYKRFVRDNKITDEKYQSLCAFDIHTESSFKSLANDWLERLPILKSIAYRVFYENGNEAISMGFDTSLKSEDNVGAVYNKWGIYFLRRGEGPHVIARDVFTHELVHAFQHKALKYNMNVDEPFIEFETDIVTDALEFLYNSYSYPEKYESMLFRDVHDSRIKGKETQYLKELNVLVLTGKFNTEKITEFYVKWYKEIHGNNPPYVYAPRALGYVVSWWEHASIN</sequence>
<accession>A0A3S9VVM2</accession>
<protein>
    <submittedName>
        <fullName evidence="1">Uncharacterized protein</fullName>
    </submittedName>
</protein>
<reference evidence="1 2" key="1">
    <citation type="submission" date="2018-10" db="EMBL/GenBank/DDBJ databases">
        <title>Butyricimonas faecalis sp. nov., isolated from human faeces and emended description of the genus Butyricimonas.</title>
        <authorList>
            <person name="Le Roy T."/>
            <person name="Van der Smissen P."/>
            <person name="Paquot A."/>
            <person name="Delzenne N."/>
            <person name="Muccioli G."/>
            <person name="Collet J.-F."/>
            <person name="Cani P.D."/>
        </authorList>
    </citation>
    <scope>NUCLEOTIDE SEQUENCE [LARGE SCALE GENOMIC DNA]</scope>
    <source>
        <strain evidence="1 2">H184</strain>
    </source>
</reference>
<name>A0A3S9VVM2_9BACT</name>
<dbReference type="AlphaFoldDB" id="A0A3S9VVM2"/>
<organism evidence="1 2">
    <name type="scientific">Butyricimonas faecalis</name>
    <dbReference type="NCBI Taxonomy" id="2093856"/>
    <lineage>
        <taxon>Bacteria</taxon>
        <taxon>Pseudomonadati</taxon>
        <taxon>Bacteroidota</taxon>
        <taxon>Bacteroidia</taxon>
        <taxon>Bacteroidales</taxon>
        <taxon>Odoribacteraceae</taxon>
        <taxon>Butyricimonas</taxon>
    </lineage>
</organism>
<evidence type="ECO:0000313" key="1">
    <source>
        <dbReference type="EMBL" id="AZS30606.1"/>
    </source>
</evidence>
<evidence type="ECO:0000313" key="2">
    <source>
        <dbReference type="Proteomes" id="UP000270673"/>
    </source>
</evidence>
<dbReference type="KEGG" id="buy:D8S85_14330"/>